<feature type="transmembrane region" description="Helical" evidence="8">
    <location>
        <begin position="361"/>
        <end position="381"/>
    </location>
</feature>
<name>A0A832V219_9ARCH</name>
<evidence type="ECO:0000256" key="3">
    <source>
        <dbReference type="ARBA" id="ARBA00022676"/>
    </source>
</evidence>
<feature type="transmembrane region" description="Helical" evidence="8">
    <location>
        <begin position="12"/>
        <end position="31"/>
    </location>
</feature>
<proteinExistence type="predicted"/>
<evidence type="ECO:0000256" key="8">
    <source>
        <dbReference type="SAM" id="Phobius"/>
    </source>
</evidence>
<dbReference type="AlphaFoldDB" id="A0A832V219"/>
<evidence type="ECO:0000313" key="9">
    <source>
        <dbReference type="EMBL" id="HIJ99591.1"/>
    </source>
</evidence>
<evidence type="ECO:0000256" key="1">
    <source>
        <dbReference type="ARBA" id="ARBA00004651"/>
    </source>
</evidence>
<keyword evidence="3" id="KW-0328">Glycosyltransferase</keyword>
<keyword evidence="7 8" id="KW-0472">Membrane</keyword>
<dbReference type="EMBL" id="DVAD01000012">
    <property type="protein sequence ID" value="HIJ99591.1"/>
    <property type="molecule type" value="Genomic_DNA"/>
</dbReference>
<keyword evidence="10" id="KW-1185">Reference proteome</keyword>
<feature type="transmembrane region" description="Helical" evidence="8">
    <location>
        <begin position="287"/>
        <end position="307"/>
    </location>
</feature>
<gene>
    <name evidence="9" type="ORF">H1011_02090</name>
</gene>
<feature type="transmembrane region" description="Helical" evidence="8">
    <location>
        <begin position="249"/>
        <end position="275"/>
    </location>
</feature>
<keyword evidence="5 8" id="KW-0812">Transmembrane</keyword>
<dbReference type="PANTHER" id="PTHR33908:SF11">
    <property type="entry name" value="MEMBRANE PROTEIN"/>
    <property type="match status" value="1"/>
</dbReference>
<feature type="transmembrane region" description="Helical" evidence="8">
    <location>
        <begin position="447"/>
        <end position="466"/>
    </location>
</feature>
<keyword evidence="2" id="KW-1003">Cell membrane</keyword>
<evidence type="ECO:0000256" key="4">
    <source>
        <dbReference type="ARBA" id="ARBA00022679"/>
    </source>
</evidence>
<evidence type="ECO:0008006" key="11">
    <source>
        <dbReference type="Google" id="ProtNLM"/>
    </source>
</evidence>
<feature type="transmembrane region" description="Helical" evidence="8">
    <location>
        <begin position="98"/>
        <end position="118"/>
    </location>
</feature>
<dbReference type="GO" id="GO:0008610">
    <property type="term" value="P:lipid biosynthetic process"/>
    <property type="evidence" value="ECO:0007669"/>
    <property type="project" value="UniProtKB-ARBA"/>
</dbReference>
<protein>
    <recommendedName>
        <fullName evidence="11">Glycosyltransferase RgtA/B/C/D-like domain-containing protein</fullName>
    </recommendedName>
</protein>
<evidence type="ECO:0000313" key="10">
    <source>
        <dbReference type="Proteomes" id="UP000604391"/>
    </source>
</evidence>
<dbReference type="GO" id="GO:0005886">
    <property type="term" value="C:plasma membrane"/>
    <property type="evidence" value="ECO:0007669"/>
    <property type="project" value="UniProtKB-SubCell"/>
</dbReference>
<feature type="transmembrane region" description="Helical" evidence="8">
    <location>
        <begin position="59"/>
        <end position="77"/>
    </location>
</feature>
<evidence type="ECO:0000256" key="7">
    <source>
        <dbReference type="ARBA" id="ARBA00023136"/>
    </source>
</evidence>
<organism evidence="9 10">
    <name type="scientific">Candidatus Undinarchaeum marinum</name>
    <dbReference type="NCBI Taxonomy" id="2756141"/>
    <lineage>
        <taxon>Archaea</taxon>
        <taxon>Candidatus Undinarchaeota</taxon>
        <taxon>Candidatus Undinarchaeia</taxon>
        <taxon>Candidatus Undinarchaeales</taxon>
        <taxon>Candidatus Undinarchaeaceae</taxon>
        <taxon>Candidatus Undinarchaeum</taxon>
    </lineage>
</organism>
<accession>A0A832V219</accession>
<dbReference type="GO" id="GO:0016763">
    <property type="term" value="F:pentosyltransferase activity"/>
    <property type="evidence" value="ECO:0007669"/>
    <property type="project" value="TreeGrafter"/>
</dbReference>
<dbReference type="PANTHER" id="PTHR33908">
    <property type="entry name" value="MANNOSYLTRANSFERASE YKCB-RELATED"/>
    <property type="match status" value="1"/>
</dbReference>
<keyword evidence="6 8" id="KW-1133">Transmembrane helix</keyword>
<evidence type="ECO:0000256" key="2">
    <source>
        <dbReference type="ARBA" id="ARBA00022475"/>
    </source>
</evidence>
<dbReference type="InterPro" id="IPR050297">
    <property type="entry name" value="LipidA_mod_glycosyltrf_83"/>
</dbReference>
<evidence type="ECO:0000256" key="6">
    <source>
        <dbReference type="ARBA" id="ARBA00022989"/>
    </source>
</evidence>
<evidence type="ECO:0000256" key="5">
    <source>
        <dbReference type="ARBA" id="ARBA00022692"/>
    </source>
</evidence>
<sequence length="612" mass="68638">MKKSVTYSHLYKIPLISGIILIVLGVLALLYRQDILQYVLMNSDTSNTLYLRKLARVATLPYELFISGAMFLIASHITRNFDKVSQMFRSVGSRKKAFFAFILVMLVVVVIGIFLLFFQRIEGQDEGIHINSAKLSYEGKMPYVDFIYLKDPLFTYVAGFPLLLFGFDLYGGRIAALLIKLLMFYLVFSATKRLTKSDWYGVLAASLVAFHLMYHGSTVTLDTSSTIPVLFLLLGIHSLTWKLPSSKKALISTLMFSASIATRAFAAPAIIFLLWYLWKLKSGIKNVLVSVATGIIFILAVYVPFFVADFQKAFFGFAGAPLTRSVIFPAERTVNYFLFEITQGTLSAAVFDKLFVLSLTIFYNFIIYGTIAITAFALFRSGRVKWSSEDRKMYILLFGVFAAITAVSSLVPTPASYSYSLSFLPLGAVVASVGLKHLLNNYPREKLLAIAGVLIILTVSFSLLQYPRFRLDYSEDGSLRFPINEVSEVAEFVKLNTPEGSEIITFEIPIALEADRAVVHGFERGYFGFFLFDSDKARSVNGMNSEIYAGHLESRDASAVVMSQRKTDKFFDLIPPEDSALIMEALSENYYLAKTFDQVTDWGSVRVYLPLE</sequence>
<keyword evidence="4" id="KW-0808">Transferase</keyword>
<feature type="transmembrane region" description="Helical" evidence="8">
    <location>
        <begin position="393"/>
        <end position="411"/>
    </location>
</feature>
<comment type="subcellular location">
    <subcellularLocation>
        <location evidence="1">Cell membrane</location>
        <topology evidence="1">Multi-pass membrane protein</topology>
    </subcellularLocation>
</comment>
<reference evidence="9 10" key="1">
    <citation type="journal article" name="Nat. Commun.">
        <title>Undinarchaeota illuminate DPANN phylogeny and the impact of gene transfer on archaeal evolution.</title>
        <authorList>
            <person name="Dombrowski N."/>
            <person name="Williams T.A."/>
            <person name="Sun J."/>
            <person name="Woodcroft B.J."/>
            <person name="Lee J.H."/>
            <person name="Minh B.Q."/>
            <person name="Rinke C."/>
            <person name="Spang A."/>
        </authorList>
    </citation>
    <scope>NUCLEOTIDE SEQUENCE [LARGE SCALE GENOMIC DNA]</scope>
    <source>
        <strain evidence="9">MAG_bin17</strain>
    </source>
</reference>
<comment type="caution">
    <text evidence="9">The sequence shown here is derived from an EMBL/GenBank/DDBJ whole genome shotgun (WGS) entry which is preliminary data.</text>
</comment>
<feature type="transmembrane region" description="Helical" evidence="8">
    <location>
        <begin position="197"/>
        <end position="214"/>
    </location>
</feature>
<dbReference type="Proteomes" id="UP000604391">
    <property type="component" value="Unassembled WGS sequence"/>
</dbReference>